<feature type="region of interest" description="Disordered" evidence="1">
    <location>
        <begin position="26"/>
        <end position="58"/>
    </location>
</feature>
<dbReference type="OrthoDB" id="10475316at2759"/>
<evidence type="ECO:0000313" key="2">
    <source>
        <dbReference type="EMBL" id="TIA88760.1"/>
    </source>
</evidence>
<keyword evidence="3" id="KW-1185">Reference proteome</keyword>
<evidence type="ECO:0000256" key="1">
    <source>
        <dbReference type="SAM" id="MobiDB-lite"/>
    </source>
</evidence>
<protein>
    <submittedName>
        <fullName evidence="2">Uncharacterized protein</fullName>
    </submittedName>
</protein>
<evidence type="ECO:0000313" key="3">
    <source>
        <dbReference type="Proteomes" id="UP000310189"/>
    </source>
</evidence>
<organism evidence="2 3">
    <name type="scientific">Wallemia hederae</name>
    <dbReference type="NCBI Taxonomy" id="1540922"/>
    <lineage>
        <taxon>Eukaryota</taxon>
        <taxon>Fungi</taxon>
        <taxon>Dikarya</taxon>
        <taxon>Basidiomycota</taxon>
        <taxon>Wallemiomycotina</taxon>
        <taxon>Wallemiomycetes</taxon>
        <taxon>Wallemiales</taxon>
        <taxon>Wallemiaceae</taxon>
        <taxon>Wallemia</taxon>
    </lineage>
</organism>
<dbReference type="EMBL" id="SPNW01000034">
    <property type="protein sequence ID" value="TIA88760.1"/>
    <property type="molecule type" value="Genomic_DNA"/>
</dbReference>
<dbReference type="AlphaFoldDB" id="A0A4T0FL03"/>
<comment type="caution">
    <text evidence="2">The sequence shown here is derived from an EMBL/GenBank/DDBJ whole genome shotgun (WGS) entry which is preliminary data.</text>
</comment>
<sequence>MVVHPLKCLIQLSKTFQSRQSLFKLPSLPPAPPAPALRLTRSQTSKEDTSNLTESRARPTNAQIRSFLDSMPSLVCVHSNYDPYVRAVVHLLNHQHISAALRLFRHSVHRNINTGGKNVYYSPRTLVTIIHAVVAAKPDCQHKDIAQLNKLAQHIHGTLRQYTEYWNASANQSHPYAVSRAYELLQKYDIDSAPTLMAEQQSLNVQRTQGTHVHLLRSLFREYNSDASDKEGILFDIADALRLMANSDYKLDRRLLSFISSASLQLSEERALVSENLRDAAKRDASENSQRLIAIASAIEKGSKAASASLTSSQLLKSSKSRTVTSSTDYKTHRAITMRRLQLSTDHTNLHTKASNLHHLLRLSLTTPQRKVAFKQAYVHFKSLLEELGSKHHHVSFQPESKPEVAQAKARIVRRRILNSAMSIFQSAIFCNFYIGFRYAIRTFIDLADAGVLQHAHTHEYEHLLRLFWKIAQLSPHWNGRVGMTRVLRVYSDAYEQRGDHDNGDMWRKYLRKNEKLAMKVCVDYMSADLNAYSRINAIKLLLETFEALDCPVREELLARVIKDSELGSKEQLARIIKALNDFAVNKMKRS</sequence>
<accession>A0A4T0FL03</accession>
<dbReference type="Proteomes" id="UP000310189">
    <property type="component" value="Unassembled WGS sequence"/>
</dbReference>
<proteinExistence type="predicted"/>
<reference evidence="2 3" key="1">
    <citation type="submission" date="2019-03" db="EMBL/GenBank/DDBJ databases">
        <title>Sequencing 23 genomes of Wallemia ichthyophaga.</title>
        <authorList>
            <person name="Gostincar C."/>
        </authorList>
    </citation>
    <scope>NUCLEOTIDE SEQUENCE [LARGE SCALE GENOMIC DNA]</scope>
    <source>
        <strain evidence="2 3">EXF-5753</strain>
    </source>
</reference>
<gene>
    <name evidence="2" type="ORF">E3P99_02388</name>
</gene>
<name>A0A4T0FL03_9BASI</name>